<evidence type="ECO:0000313" key="7">
    <source>
        <dbReference type="Proteomes" id="UP000756132"/>
    </source>
</evidence>
<keyword evidence="2" id="KW-0238">DNA-binding</keyword>
<keyword evidence="1" id="KW-0805">Transcription regulation</keyword>
<gene>
    <name evidence="6" type="ORF">CLAFUR5_08488</name>
</gene>
<sequence length="282" mass="31284">MPTQRRHARLKDSCDHCSNAKVRRMKEKPSCCRCHQRGLACGYSYSRRAGRRSTSRVEPMEMPSPVGRDSSPSALSSFDDSEAAPSSPDSITMGGMMGSPMPFAPTPPTWEQGLYQAQCDYFQLQAGQSRREEYIRASRADPSMPMLNSGFATSALPHPAPAMARNDSTSSMDTMSSEYYAYSDASSGSTHSQTEAVQDELSNLSNFAESMERKFDAVVRSRLQSRDIFSELGTPFCDLEVEGSSVPTPDMSEMAFYYSLAELKRRLKWVSEDVSNMITNPC</sequence>
<organism evidence="6 7">
    <name type="scientific">Passalora fulva</name>
    <name type="common">Tomato leaf mold</name>
    <name type="synonym">Cladosporium fulvum</name>
    <dbReference type="NCBI Taxonomy" id="5499"/>
    <lineage>
        <taxon>Eukaryota</taxon>
        <taxon>Fungi</taxon>
        <taxon>Dikarya</taxon>
        <taxon>Ascomycota</taxon>
        <taxon>Pezizomycotina</taxon>
        <taxon>Dothideomycetes</taxon>
        <taxon>Dothideomycetidae</taxon>
        <taxon>Mycosphaerellales</taxon>
        <taxon>Mycosphaerellaceae</taxon>
        <taxon>Fulvia</taxon>
    </lineage>
</organism>
<evidence type="ECO:0000256" key="3">
    <source>
        <dbReference type="ARBA" id="ARBA00023163"/>
    </source>
</evidence>
<evidence type="ECO:0000313" key="6">
    <source>
        <dbReference type="EMBL" id="UJO14990.1"/>
    </source>
</evidence>
<dbReference type="Proteomes" id="UP000756132">
    <property type="component" value="Chromosome 3"/>
</dbReference>
<dbReference type="OrthoDB" id="3645825at2759"/>
<dbReference type="KEGG" id="ffu:CLAFUR5_08488"/>
<dbReference type="InterPro" id="IPR050675">
    <property type="entry name" value="OAF3"/>
</dbReference>
<evidence type="ECO:0008006" key="8">
    <source>
        <dbReference type="Google" id="ProtNLM"/>
    </source>
</evidence>
<dbReference type="PANTHER" id="PTHR31069">
    <property type="entry name" value="OLEATE-ACTIVATED TRANSCRIPTION FACTOR 1-RELATED"/>
    <property type="match status" value="1"/>
</dbReference>
<dbReference type="RefSeq" id="XP_047759356.1">
    <property type="nucleotide sequence ID" value="XM_047907636.1"/>
</dbReference>
<dbReference type="PRINTS" id="PR00755">
    <property type="entry name" value="AFLATOXINBRP"/>
</dbReference>
<keyword evidence="4" id="KW-0539">Nucleus</keyword>
<dbReference type="GO" id="GO:0000981">
    <property type="term" value="F:DNA-binding transcription factor activity, RNA polymerase II-specific"/>
    <property type="evidence" value="ECO:0007669"/>
    <property type="project" value="InterPro"/>
</dbReference>
<dbReference type="AlphaFoldDB" id="A0A9Q8LCK0"/>
<reference evidence="6" key="1">
    <citation type="submission" date="2021-12" db="EMBL/GenBank/DDBJ databases">
        <authorList>
            <person name="Zaccaron A."/>
            <person name="Stergiopoulos I."/>
        </authorList>
    </citation>
    <scope>NUCLEOTIDE SEQUENCE</scope>
    <source>
        <strain evidence="6">Race5_Kim</strain>
    </source>
</reference>
<dbReference type="PANTHER" id="PTHR31069:SF32">
    <property type="entry name" value="ARGININE METABOLISM REGULATION PROTEIN II"/>
    <property type="match status" value="1"/>
</dbReference>
<keyword evidence="3" id="KW-0804">Transcription</keyword>
<dbReference type="EMBL" id="CP090165">
    <property type="protein sequence ID" value="UJO14990.1"/>
    <property type="molecule type" value="Genomic_DNA"/>
</dbReference>
<evidence type="ECO:0000256" key="2">
    <source>
        <dbReference type="ARBA" id="ARBA00023125"/>
    </source>
</evidence>
<feature type="region of interest" description="Disordered" evidence="5">
    <location>
        <begin position="50"/>
        <end position="94"/>
    </location>
</feature>
<evidence type="ECO:0000256" key="4">
    <source>
        <dbReference type="ARBA" id="ARBA00023242"/>
    </source>
</evidence>
<dbReference type="GeneID" id="71988366"/>
<protein>
    <recommendedName>
        <fullName evidence="8">Zn(2)-C6 fungal-type domain-containing protein</fullName>
    </recommendedName>
</protein>
<dbReference type="GO" id="GO:0003677">
    <property type="term" value="F:DNA binding"/>
    <property type="evidence" value="ECO:0007669"/>
    <property type="project" value="UniProtKB-KW"/>
</dbReference>
<accession>A0A9Q8LCK0</accession>
<feature type="compositionally biased region" description="Low complexity" evidence="5">
    <location>
        <begin position="69"/>
        <end position="90"/>
    </location>
</feature>
<dbReference type="InterPro" id="IPR036864">
    <property type="entry name" value="Zn2-C6_fun-type_DNA-bd_sf"/>
</dbReference>
<proteinExistence type="predicted"/>
<dbReference type="OMA" id="DSCDHCS"/>
<name>A0A9Q8LCK0_PASFU</name>
<dbReference type="GO" id="GO:0008270">
    <property type="term" value="F:zinc ion binding"/>
    <property type="evidence" value="ECO:0007669"/>
    <property type="project" value="InterPro"/>
</dbReference>
<keyword evidence="7" id="KW-1185">Reference proteome</keyword>
<dbReference type="Gene3D" id="4.10.240.10">
    <property type="entry name" value="Zn(2)-C6 fungal-type DNA-binding domain"/>
    <property type="match status" value="1"/>
</dbReference>
<evidence type="ECO:0000256" key="1">
    <source>
        <dbReference type="ARBA" id="ARBA00023015"/>
    </source>
</evidence>
<reference evidence="6" key="2">
    <citation type="journal article" date="2022" name="Microb. Genom.">
        <title>A chromosome-scale genome assembly of the tomato pathogen Cladosporium fulvum reveals a compartmentalized genome architecture and the presence of a dispensable chromosome.</title>
        <authorList>
            <person name="Zaccaron A.Z."/>
            <person name="Chen L.H."/>
            <person name="Samaras A."/>
            <person name="Stergiopoulos I."/>
        </authorList>
    </citation>
    <scope>NUCLEOTIDE SEQUENCE</scope>
    <source>
        <strain evidence="6">Race5_Kim</strain>
    </source>
</reference>
<evidence type="ECO:0000256" key="5">
    <source>
        <dbReference type="SAM" id="MobiDB-lite"/>
    </source>
</evidence>